<organism evidence="2">
    <name type="scientific">Ensete ventricosum</name>
    <name type="common">Abyssinian banana</name>
    <name type="synonym">Musa ensete</name>
    <dbReference type="NCBI Taxonomy" id="4639"/>
    <lineage>
        <taxon>Eukaryota</taxon>
        <taxon>Viridiplantae</taxon>
        <taxon>Streptophyta</taxon>
        <taxon>Embryophyta</taxon>
        <taxon>Tracheophyta</taxon>
        <taxon>Spermatophyta</taxon>
        <taxon>Magnoliopsida</taxon>
        <taxon>Liliopsida</taxon>
        <taxon>Zingiberales</taxon>
        <taxon>Musaceae</taxon>
        <taxon>Ensete</taxon>
    </lineage>
</organism>
<gene>
    <name evidence="2" type="ORF">BHM03_00018726</name>
</gene>
<evidence type="ECO:0000313" key="2">
    <source>
        <dbReference type="EMBL" id="RZR72945.1"/>
    </source>
</evidence>
<name>A0A445MFA0_ENSVE</name>
<dbReference type="AlphaFoldDB" id="A0A445MFA0"/>
<feature type="region of interest" description="Disordered" evidence="1">
    <location>
        <begin position="75"/>
        <end position="108"/>
    </location>
</feature>
<dbReference type="Proteomes" id="UP000290560">
    <property type="component" value="Unassembled WGS sequence"/>
</dbReference>
<reference evidence="2" key="1">
    <citation type="journal article" date="2018" name="Data Brief">
        <title>Genome sequence data from 17 accessions of Ensete ventricosum, a staple food crop for millions in Ethiopia.</title>
        <authorList>
            <person name="Yemataw Z."/>
            <person name="Muzemil S."/>
            <person name="Ambachew D."/>
            <person name="Tripathi L."/>
            <person name="Tesfaye K."/>
            <person name="Chala A."/>
            <person name="Farbos A."/>
            <person name="O'Neill P."/>
            <person name="Moore K."/>
            <person name="Grant M."/>
            <person name="Studholme D.J."/>
        </authorList>
    </citation>
    <scope>NUCLEOTIDE SEQUENCE [LARGE SCALE GENOMIC DNA]</scope>
    <source>
        <tissue evidence="2">Leaf</tissue>
    </source>
</reference>
<dbReference type="EMBL" id="KV875789">
    <property type="protein sequence ID" value="RZR72945.1"/>
    <property type="molecule type" value="Genomic_DNA"/>
</dbReference>
<feature type="region of interest" description="Disordered" evidence="1">
    <location>
        <begin position="30"/>
        <end position="57"/>
    </location>
</feature>
<sequence length="157" mass="16103">MTRLPTGGTVTRGPAQAYHSSGFIIFLSPATTNRQPPSQPSTVKAEKASWKPHSPSQGFGAAAPLVAAFIFQTPSSTPPTVSGAHSRAGGGGGELSMSTRSGGGRPIARSPRIELRRFEGRGPGFRRLCPVIRRPGGGDRGGVDPCAGNGTARVSAL</sequence>
<protein>
    <submittedName>
        <fullName evidence="2">Uncharacterized protein</fullName>
    </submittedName>
</protein>
<accession>A0A445MFA0</accession>
<evidence type="ECO:0000256" key="1">
    <source>
        <dbReference type="SAM" id="MobiDB-lite"/>
    </source>
</evidence>
<proteinExistence type="predicted"/>
<feature type="compositionally biased region" description="Polar residues" evidence="1">
    <location>
        <begin position="30"/>
        <end position="42"/>
    </location>
</feature>
<feature type="region of interest" description="Disordered" evidence="1">
    <location>
        <begin position="133"/>
        <end position="157"/>
    </location>
</feature>